<name>A0A8X7MNG4_9BASI</name>
<evidence type="ECO:0000313" key="3">
    <source>
        <dbReference type="Proteomes" id="UP000077684"/>
    </source>
</evidence>
<sequence length="286" mass="30994">MSICRLARRLGFRWTPLVWPPTSTTPWALGLGNHGVAPFILPRGTVIADAVAARVGDTVSSAAETFTLSPMTPQHEAAAGFSLAVDETDPAFPVDAFADEAAATPSLAQDVATTLVDAAFCVGIDGQGEADADLVALLRRHKAAFALDGRPGRIVGNDMGIQLQPGAVLQSEAPRRASPEKRTAMDAAIKQLLDWDVIEPSASPVSFPVVMVRQQGKWRFCVDYRKLNADTVPDRYPLPTIDSIFQTLCGKKVFSSLDAIRGYHQLGVKEDDRWKTAFICHKELFH</sequence>
<dbReference type="InterPro" id="IPR043128">
    <property type="entry name" value="Rev_trsase/Diguanyl_cyclase"/>
</dbReference>
<feature type="domain" description="Reverse transcriptase" evidence="1">
    <location>
        <begin position="215"/>
        <end position="282"/>
    </location>
</feature>
<dbReference type="PANTHER" id="PTHR24559">
    <property type="entry name" value="TRANSPOSON TY3-I GAG-POL POLYPROTEIN"/>
    <property type="match status" value="1"/>
</dbReference>
<accession>A0A8X7MNG4</accession>
<proteinExistence type="predicted"/>
<keyword evidence="3" id="KW-1185">Reference proteome</keyword>
<dbReference type="Gene3D" id="3.10.10.10">
    <property type="entry name" value="HIV Type 1 Reverse Transcriptase, subunit A, domain 1"/>
    <property type="match status" value="1"/>
</dbReference>
<evidence type="ECO:0000259" key="1">
    <source>
        <dbReference type="Pfam" id="PF00078"/>
    </source>
</evidence>
<reference evidence="2" key="2">
    <citation type="journal article" date="2019" name="IMA Fungus">
        <title>Genome sequencing and comparison of five Tilletia species to identify candidate genes for the detection of regulated species infecting wheat.</title>
        <authorList>
            <person name="Nguyen H.D.T."/>
            <person name="Sultana T."/>
            <person name="Kesanakurti P."/>
            <person name="Hambleton S."/>
        </authorList>
    </citation>
    <scope>NUCLEOTIDE SEQUENCE</scope>
    <source>
        <strain evidence="2">DAOMC 236426</strain>
    </source>
</reference>
<dbReference type="Proteomes" id="UP000077684">
    <property type="component" value="Unassembled WGS sequence"/>
</dbReference>
<comment type="caution">
    <text evidence="2">The sequence shown here is derived from an EMBL/GenBank/DDBJ whole genome shotgun (WGS) entry which is preliminary data.</text>
</comment>
<gene>
    <name evidence="2" type="ORF">A4X06_0g6620</name>
</gene>
<evidence type="ECO:0000313" key="2">
    <source>
        <dbReference type="EMBL" id="KAE8243002.1"/>
    </source>
</evidence>
<dbReference type="AlphaFoldDB" id="A0A8X7MNG4"/>
<organism evidence="2 3">
    <name type="scientific">Tilletia controversa</name>
    <name type="common">dwarf bunt fungus</name>
    <dbReference type="NCBI Taxonomy" id="13291"/>
    <lineage>
        <taxon>Eukaryota</taxon>
        <taxon>Fungi</taxon>
        <taxon>Dikarya</taxon>
        <taxon>Basidiomycota</taxon>
        <taxon>Ustilaginomycotina</taxon>
        <taxon>Exobasidiomycetes</taxon>
        <taxon>Tilletiales</taxon>
        <taxon>Tilletiaceae</taxon>
        <taxon>Tilletia</taxon>
    </lineage>
</organism>
<dbReference type="InterPro" id="IPR043502">
    <property type="entry name" value="DNA/RNA_pol_sf"/>
</dbReference>
<dbReference type="InterPro" id="IPR000477">
    <property type="entry name" value="RT_dom"/>
</dbReference>
<dbReference type="CDD" id="cd01647">
    <property type="entry name" value="RT_LTR"/>
    <property type="match status" value="1"/>
</dbReference>
<reference evidence="2" key="1">
    <citation type="submission" date="2016-04" db="EMBL/GenBank/DDBJ databases">
        <authorList>
            <person name="Nguyen H.D."/>
            <person name="Samba Siva P."/>
            <person name="Cullis J."/>
            <person name="Levesque C.A."/>
            <person name="Hambleton S."/>
        </authorList>
    </citation>
    <scope>NUCLEOTIDE SEQUENCE</scope>
    <source>
        <strain evidence="2">DAOMC 236426</strain>
    </source>
</reference>
<dbReference type="Gene3D" id="3.30.70.270">
    <property type="match status" value="1"/>
</dbReference>
<protein>
    <recommendedName>
        <fullName evidence="1">Reverse transcriptase domain-containing protein</fullName>
    </recommendedName>
</protein>
<dbReference type="SUPFAM" id="SSF56672">
    <property type="entry name" value="DNA/RNA polymerases"/>
    <property type="match status" value="1"/>
</dbReference>
<dbReference type="PANTHER" id="PTHR24559:SF444">
    <property type="entry name" value="REVERSE TRANSCRIPTASE DOMAIN-CONTAINING PROTEIN"/>
    <property type="match status" value="1"/>
</dbReference>
<dbReference type="EMBL" id="LWDE02000986">
    <property type="protein sequence ID" value="KAE8243002.1"/>
    <property type="molecule type" value="Genomic_DNA"/>
</dbReference>
<dbReference type="InterPro" id="IPR053134">
    <property type="entry name" value="RNA-dir_DNA_polymerase"/>
</dbReference>
<dbReference type="Pfam" id="PF00078">
    <property type="entry name" value="RVT_1"/>
    <property type="match status" value="1"/>
</dbReference>